<dbReference type="AlphaFoldDB" id="A0AAW1D5G2"/>
<dbReference type="Proteomes" id="UP001461498">
    <property type="component" value="Unassembled WGS sequence"/>
</dbReference>
<name>A0AAW1D5G2_9HEMI</name>
<reference evidence="1 2" key="1">
    <citation type="submission" date="2022-12" db="EMBL/GenBank/DDBJ databases">
        <title>Chromosome-level genome assembly of true bugs.</title>
        <authorList>
            <person name="Ma L."/>
            <person name="Li H."/>
        </authorList>
    </citation>
    <scope>NUCLEOTIDE SEQUENCE [LARGE SCALE GENOMIC DNA]</scope>
    <source>
        <strain evidence="1">Lab_2022b</strain>
    </source>
</reference>
<organism evidence="1 2">
    <name type="scientific">Rhynocoris fuscipes</name>
    <dbReference type="NCBI Taxonomy" id="488301"/>
    <lineage>
        <taxon>Eukaryota</taxon>
        <taxon>Metazoa</taxon>
        <taxon>Ecdysozoa</taxon>
        <taxon>Arthropoda</taxon>
        <taxon>Hexapoda</taxon>
        <taxon>Insecta</taxon>
        <taxon>Pterygota</taxon>
        <taxon>Neoptera</taxon>
        <taxon>Paraneoptera</taxon>
        <taxon>Hemiptera</taxon>
        <taxon>Heteroptera</taxon>
        <taxon>Panheteroptera</taxon>
        <taxon>Cimicomorpha</taxon>
        <taxon>Reduviidae</taxon>
        <taxon>Harpactorinae</taxon>
        <taxon>Harpactorini</taxon>
        <taxon>Rhynocoris</taxon>
    </lineage>
</organism>
<accession>A0AAW1D5G2</accession>
<sequence length="129" mass="14935">MSDSSDDEEWPVSAEWLSHVLSQYHGGSDVIVTDYILSQAESALSDILSIKVTYECPPAQQSTTISLVLKLLPRDPFSRFFVTEAQFDLREIKFYTKVNFNKYLNNIQNYFFVIKILNLIYLSKILTRL</sequence>
<gene>
    <name evidence="1" type="ORF">O3M35_009503</name>
</gene>
<keyword evidence="2" id="KW-1185">Reference proteome</keyword>
<dbReference type="EMBL" id="JAPXFL010000006">
    <property type="protein sequence ID" value="KAK9505445.1"/>
    <property type="molecule type" value="Genomic_DNA"/>
</dbReference>
<comment type="caution">
    <text evidence="1">The sequence shown here is derived from an EMBL/GenBank/DDBJ whole genome shotgun (WGS) entry which is preliminary data.</text>
</comment>
<protein>
    <submittedName>
        <fullName evidence="1">Uncharacterized protein</fullName>
    </submittedName>
</protein>
<evidence type="ECO:0000313" key="1">
    <source>
        <dbReference type="EMBL" id="KAK9505445.1"/>
    </source>
</evidence>
<proteinExistence type="predicted"/>
<evidence type="ECO:0000313" key="2">
    <source>
        <dbReference type="Proteomes" id="UP001461498"/>
    </source>
</evidence>